<comment type="caution">
    <text evidence="12">The sequence shown here is derived from an EMBL/GenBank/DDBJ whole genome shotgun (WGS) entry which is preliminary data.</text>
</comment>
<name>A0A7X2D5K7_9PROT</name>
<evidence type="ECO:0000256" key="7">
    <source>
        <dbReference type="ARBA" id="ARBA00022840"/>
    </source>
</evidence>
<keyword evidence="6 10" id="KW-0547">Nucleotide-binding</keyword>
<keyword evidence="13" id="KW-1185">Reference proteome</keyword>
<dbReference type="NCBIfam" id="TIGR01436">
    <property type="entry name" value="glu_cys_lig_pln"/>
    <property type="match status" value="1"/>
</dbReference>
<dbReference type="AlphaFoldDB" id="A0A7X2D5K7"/>
<evidence type="ECO:0000256" key="6">
    <source>
        <dbReference type="ARBA" id="ARBA00022741"/>
    </source>
</evidence>
<dbReference type="GO" id="GO:0005524">
    <property type="term" value="F:ATP binding"/>
    <property type="evidence" value="ECO:0007669"/>
    <property type="project" value="UniProtKB-UniRule"/>
</dbReference>
<dbReference type="InterPro" id="IPR006336">
    <property type="entry name" value="GCS2"/>
</dbReference>
<comment type="pathway">
    <text evidence="1">Sulfur metabolism; glutathione biosynthesis; glutathione from L-cysteine and L-glutamate: step 1/2.</text>
</comment>
<evidence type="ECO:0000256" key="4">
    <source>
        <dbReference type="ARBA" id="ARBA00022598"/>
    </source>
</evidence>
<keyword evidence="8" id="KW-0809">Transit peptide</keyword>
<dbReference type="Pfam" id="PF04107">
    <property type="entry name" value="GCS2"/>
    <property type="match status" value="1"/>
</dbReference>
<evidence type="ECO:0000256" key="5">
    <source>
        <dbReference type="ARBA" id="ARBA00022684"/>
    </source>
</evidence>
<dbReference type="InterPro" id="IPR035434">
    <property type="entry name" value="GCL_bact_plant"/>
</dbReference>
<dbReference type="GO" id="GO:0004357">
    <property type="term" value="F:glutamate-cysteine ligase activity"/>
    <property type="evidence" value="ECO:0007669"/>
    <property type="project" value="UniProtKB-UniRule"/>
</dbReference>
<evidence type="ECO:0000313" key="13">
    <source>
        <dbReference type="Proteomes" id="UP000434582"/>
    </source>
</evidence>
<dbReference type="Gene3D" id="3.30.590.20">
    <property type="match status" value="1"/>
</dbReference>
<dbReference type="InterPro" id="IPR014746">
    <property type="entry name" value="Gln_synth/guanido_kin_cat_dom"/>
</dbReference>
<evidence type="ECO:0000256" key="3">
    <source>
        <dbReference type="ARBA" id="ARBA00011153"/>
    </source>
</evidence>
<evidence type="ECO:0000313" key="12">
    <source>
        <dbReference type="EMBL" id="MQX37315.1"/>
    </source>
</evidence>
<dbReference type="InterPro" id="IPR011556">
    <property type="entry name" value="Glut_cys_lig_pln_type"/>
</dbReference>
<gene>
    <name evidence="12" type="ORF">GHC57_12375</name>
</gene>
<proteinExistence type="inferred from homology"/>
<sequence length="458" mass="50703">MSAPAKANARPVESKADLIDWFASGCKPPEAWRIGTEHEKLAFTLRDLRPLPYEGGPDGPGIRDLLERLKAYGWAPVEEAGNLIALTCPTGGSVTLEPGGQLELSGAPLETIQETCGETTRHHMNLKAVCAELGIGLMGLGFNPKWPRDAIPWMPKGRYAVMKRYMPLKGALGLDMMLRTCTVQVNLDFSSEADMVRKFRAAIALQPLATALWANSPFTEGKPNGFLSYRSHIWTDTDPDRCGIPAFVFEDGMGFERYVDYMLDVPMYFVYRDGRYIDVAGQSFRDFMAGRLPGLPGEKPTLGDWSDHVTTAFPEVRLKTYLEMRGADGGPWSRICALPAFWVGLLYDGQALDEVEQLIKDWSVAEISALRDQVPARALGTPFRGGTLGDVAMEVLDIARRGLARRGRINSQGRDETCFLDVLFAIAESGRCPAEEHLEAFHGRWNGSVDPIFVEYAY</sequence>
<keyword evidence="9 11" id="KW-1015">Disulfide bond</keyword>
<keyword evidence="7 10" id="KW-0067">ATP-binding</keyword>
<dbReference type="EMBL" id="WIVE01000039">
    <property type="protein sequence ID" value="MQX37315.1"/>
    <property type="molecule type" value="Genomic_DNA"/>
</dbReference>
<evidence type="ECO:0000256" key="2">
    <source>
        <dbReference type="ARBA" id="ARBA00010253"/>
    </source>
</evidence>
<dbReference type="Proteomes" id="UP000434582">
    <property type="component" value="Unassembled WGS sequence"/>
</dbReference>
<evidence type="ECO:0000256" key="1">
    <source>
        <dbReference type="ARBA" id="ARBA00005006"/>
    </source>
</evidence>
<dbReference type="GO" id="GO:0006750">
    <property type="term" value="P:glutathione biosynthetic process"/>
    <property type="evidence" value="ECO:0007669"/>
    <property type="project" value="UniProtKB-UniRule"/>
</dbReference>
<dbReference type="RefSeq" id="WP_153344674.1">
    <property type="nucleotide sequence ID" value="NZ_WIVE01000039.1"/>
</dbReference>
<dbReference type="PANTHER" id="PTHR34378:SF1">
    <property type="entry name" value="GLUTAMATE--CYSTEINE LIGASE, CHLOROPLASTIC"/>
    <property type="match status" value="1"/>
</dbReference>
<evidence type="ECO:0000256" key="10">
    <source>
        <dbReference type="PIRNR" id="PIRNR017901"/>
    </source>
</evidence>
<dbReference type="PIRSF" id="PIRSF017901">
    <property type="entry name" value="GCL"/>
    <property type="match status" value="1"/>
</dbReference>
<dbReference type="SUPFAM" id="SSF55931">
    <property type="entry name" value="Glutamine synthetase/guanido kinase"/>
    <property type="match status" value="1"/>
</dbReference>
<comment type="subunit">
    <text evidence="3">Homodimer or monomer when oxidized or reduced, respectively.</text>
</comment>
<comment type="similarity">
    <text evidence="2">Belongs to the carboxylate-amine ligase family. Glutamate--cysteine ligase type 2 subfamily.</text>
</comment>
<feature type="disulfide bond" evidence="11">
    <location>
        <begin position="116"/>
        <end position="336"/>
    </location>
</feature>
<evidence type="ECO:0000256" key="8">
    <source>
        <dbReference type="ARBA" id="ARBA00022946"/>
    </source>
</evidence>
<dbReference type="EC" id="6.3.2.2" evidence="10"/>
<comment type="similarity">
    <text evidence="10">Belongs to the glutamate--cysteine ligase type 2 family. EgtA subfamily.</text>
</comment>
<accession>A0A7X2D5K7</accession>
<organism evidence="12 13">
    <name type="scientific">Roseospira navarrensis</name>
    <dbReference type="NCBI Taxonomy" id="140058"/>
    <lineage>
        <taxon>Bacteria</taxon>
        <taxon>Pseudomonadati</taxon>
        <taxon>Pseudomonadota</taxon>
        <taxon>Alphaproteobacteria</taxon>
        <taxon>Rhodospirillales</taxon>
        <taxon>Rhodospirillaceae</taxon>
        <taxon>Roseospira</taxon>
    </lineage>
</organism>
<protein>
    <recommendedName>
        <fullName evidence="10">Glutamate--cysteine ligase</fullName>
        <ecNumber evidence="10">6.3.2.2</ecNumber>
    </recommendedName>
</protein>
<comment type="catalytic activity">
    <reaction evidence="10">
        <text>L-cysteine + L-glutamate + ATP = gamma-L-glutamyl-L-cysteine + ADP + phosphate + H(+)</text>
        <dbReference type="Rhea" id="RHEA:13285"/>
        <dbReference type="ChEBI" id="CHEBI:15378"/>
        <dbReference type="ChEBI" id="CHEBI:29985"/>
        <dbReference type="ChEBI" id="CHEBI:30616"/>
        <dbReference type="ChEBI" id="CHEBI:35235"/>
        <dbReference type="ChEBI" id="CHEBI:43474"/>
        <dbReference type="ChEBI" id="CHEBI:58173"/>
        <dbReference type="ChEBI" id="CHEBI:456216"/>
        <dbReference type="EC" id="6.3.2.2"/>
    </reaction>
</comment>
<keyword evidence="4 10" id="KW-0436">Ligase</keyword>
<comment type="function">
    <text evidence="10">Catalyzes the synthesis of gamma-glutamylcysteine (gamma-GC).</text>
</comment>
<evidence type="ECO:0000256" key="9">
    <source>
        <dbReference type="ARBA" id="ARBA00023157"/>
    </source>
</evidence>
<evidence type="ECO:0000256" key="11">
    <source>
        <dbReference type="PIRSR" id="PIRSR017901-50"/>
    </source>
</evidence>
<keyword evidence="5" id="KW-0317">Glutathione biosynthesis</keyword>
<reference evidence="12 13" key="1">
    <citation type="submission" date="2019-10" db="EMBL/GenBank/DDBJ databases">
        <title>Draft whole-genome sequence of the purple nonsulfur photosynthetic bacterium Roseospira navarrensis DSM 15114.</title>
        <authorList>
            <person name="Kyndt J.A."/>
            <person name="Meyer T.E."/>
        </authorList>
    </citation>
    <scope>NUCLEOTIDE SEQUENCE [LARGE SCALE GENOMIC DNA]</scope>
    <source>
        <strain evidence="12 13">DSM 15114</strain>
    </source>
</reference>
<dbReference type="PANTHER" id="PTHR34378">
    <property type="entry name" value="GLUTAMATE--CYSTEINE LIGASE, CHLOROPLASTIC"/>
    <property type="match status" value="1"/>
</dbReference>
<dbReference type="OrthoDB" id="9780152at2"/>